<dbReference type="Proteomes" id="UP001066276">
    <property type="component" value="Chromosome 2_1"/>
</dbReference>
<evidence type="ECO:0000313" key="2">
    <source>
        <dbReference type="Proteomes" id="UP001066276"/>
    </source>
</evidence>
<gene>
    <name evidence="1" type="ORF">NDU88_001971</name>
</gene>
<sequence>MSINGSHLQVAVGDEMCSGWTAKLGSRAEAHELGLEKLQFLFPAWQGFESAFNISEMMVELCDPVLEAGYVHPD</sequence>
<keyword evidence="2" id="KW-1185">Reference proteome</keyword>
<comment type="caution">
    <text evidence="1">The sequence shown here is derived from an EMBL/GenBank/DDBJ whole genome shotgun (WGS) entry which is preliminary data.</text>
</comment>
<accession>A0AAV7V9V4</accession>
<dbReference type="EMBL" id="JANPWB010000003">
    <property type="protein sequence ID" value="KAJ1198127.1"/>
    <property type="molecule type" value="Genomic_DNA"/>
</dbReference>
<evidence type="ECO:0000313" key="1">
    <source>
        <dbReference type="EMBL" id="KAJ1198127.1"/>
    </source>
</evidence>
<dbReference type="AlphaFoldDB" id="A0AAV7V9V4"/>
<name>A0AAV7V9V4_PLEWA</name>
<organism evidence="1 2">
    <name type="scientific">Pleurodeles waltl</name>
    <name type="common">Iberian ribbed newt</name>
    <dbReference type="NCBI Taxonomy" id="8319"/>
    <lineage>
        <taxon>Eukaryota</taxon>
        <taxon>Metazoa</taxon>
        <taxon>Chordata</taxon>
        <taxon>Craniata</taxon>
        <taxon>Vertebrata</taxon>
        <taxon>Euteleostomi</taxon>
        <taxon>Amphibia</taxon>
        <taxon>Batrachia</taxon>
        <taxon>Caudata</taxon>
        <taxon>Salamandroidea</taxon>
        <taxon>Salamandridae</taxon>
        <taxon>Pleurodelinae</taxon>
        <taxon>Pleurodeles</taxon>
    </lineage>
</organism>
<reference evidence="1" key="1">
    <citation type="journal article" date="2022" name="bioRxiv">
        <title>Sequencing and chromosome-scale assembly of the giantPleurodeles waltlgenome.</title>
        <authorList>
            <person name="Brown T."/>
            <person name="Elewa A."/>
            <person name="Iarovenko S."/>
            <person name="Subramanian E."/>
            <person name="Araus A.J."/>
            <person name="Petzold A."/>
            <person name="Susuki M."/>
            <person name="Suzuki K.-i.T."/>
            <person name="Hayashi T."/>
            <person name="Toyoda A."/>
            <person name="Oliveira C."/>
            <person name="Osipova E."/>
            <person name="Leigh N.D."/>
            <person name="Simon A."/>
            <person name="Yun M.H."/>
        </authorList>
    </citation>
    <scope>NUCLEOTIDE SEQUENCE</scope>
    <source>
        <strain evidence="1">20211129_DDA</strain>
        <tissue evidence="1">Liver</tissue>
    </source>
</reference>
<proteinExistence type="predicted"/>
<protein>
    <submittedName>
        <fullName evidence="1">Uncharacterized protein</fullName>
    </submittedName>
</protein>